<gene>
    <name evidence="7" type="ORF">DW191_01235</name>
</gene>
<keyword evidence="2 5" id="KW-0812">Transmembrane</keyword>
<feature type="transmembrane region" description="Helical" evidence="5">
    <location>
        <begin position="169"/>
        <end position="190"/>
    </location>
</feature>
<dbReference type="Gene3D" id="1.25.40.10">
    <property type="entry name" value="Tetratricopeptide repeat domain"/>
    <property type="match status" value="1"/>
</dbReference>
<dbReference type="GO" id="GO:0016020">
    <property type="term" value="C:membrane"/>
    <property type="evidence" value="ECO:0007669"/>
    <property type="project" value="UniProtKB-SubCell"/>
</dbReference>
<evidence type="ECO:0000256" key="5">
    <source>
        <dbReference type="SAM" id="Phobius"/>
    </source>
</evidence>
<feature type="transmembrane region" description="Helical" evidence="5">
    <location>
        <begin position="349"/>
        <end position="368"/>
    </location>
</feature>
<evidence type="ECO:0000256" key="3">
    <source>
        <dbReference type="ARBA" id="ARBA00022989"/>
    </source>
</evidence>
<feature type="transmembrane region" description="Helical" evidence="5">
    <location>
        <begin position="220"/>
        <end position="239"/>
    </location>
</feature>
<dbReference type="Pfam" id="PF04932">
    <property type="entry name" value="Wzy_C"/>
    <property type="match status" value="1"/>
</dbReference>
<dbReference type="EMBL" id="QRKC01000001">
    <property type="protein sequence ID" value="RHH79793.1"/>
    <property type="molecule type" value="Genomic_DNA"/>
</dbReference>
<evidence type="ECO:0000256" key="1">
    <source>
        <dbReference type="ARBA" id="ARBA00004141"/>
    </source>
</evidence>
<dbReference type="Proteomes" id="UP000283732">
    <property type="component" value="Unassembled WGS sequence"/>
</dbReference>
<feature type="transmembrane region" description="Helical" evidence="5">
    <location>
        <begin position="131"/>
        <end position="149"/>
    </location>
</feature>
<feature type="transmembrane region" description="Helical" evidence="5">
    <location>
        <begin position="251"/>
        <end position="274"/>
    </location>
</feature>
<evidence type="ECO:0000256" key="2">
    <source>
        <dbReference type="ARBA" id="ARBA00022692"/>
    </source>
</evidence>
<dbReference type="InterPro" id="IPR011990">
    <property type="entry name" value="TPR-like_helical_dom_sf"/>
</dbReference>
<dbReference type="AlphaFoldDB" id="A0A414Y0X8"/>
<organism evidence="7 8">
    <name type="scientific">Parabacteroides merdae</name>
    <dbReference type="NCBI Taxonomy" id="46503"/>
    <lineage>
        <taxon>Bacteria</taxon>
        <taxon>Pseudomonadati</taxon>
        <taxon>Bacteroidota</taxon>
        <taxon>Bacteroidia</taxon>
        <taxon>Bacteroidales</taxon>
        <taxon>Tannerellaceae</taxon>
        <taxon>Parabacteroides</taxon>
    </lineage>
</organism>
<comment type="caution">
    <text evidence="7">The sequence shown here is derived from an EMBL/GenBank/DDBJ whole genome shotgun (WGS) entry which is preliminary data.</text>
</comment>
<dbReference type="PANTHER" id="PTHR37422">
    <property type="entry name" value="TEICHURONIC ACID BIOSYNTHESIS PROTEIN TUAE"/>
    <property type="match status" value="1"/>
</dbReference>
<dbReference type="Pfam" id="PF12895">
    <property type="entry name" value="ANAPC3"/>
    <property type="match status" value="1"/>
</dbReference>
<evidence type="ECO:0000313" key="8">
    <source>
        <dbReference type="Proteomes" id="UP000283732"/>
    </source>
</evidence>
<dbReference type="InterPro" id="IPR051533">
    <property type="entry name" value="WaaL-like"/>
</dbReference>
<evidence type="ECO:0000256" key="4">
    <source>
        <dbReference type="ARBA" id="ARBA00023136"/>
    </source>
</evidence>
<dbReference type="InterPro" id="IPR007016">
    <property type="entry name" value="O-antigen_ligase-rel_domated"/>
</dbReference>
<feature type="transmembrane region" description="Helical" evidence="5">
    <location>
        <begin position="106"/>
        <end position="124"/>
    </location>
</feature>
<accession>A0A414Y0X8</accession>
<feature type="transmembrane region" description="Helical" evidence="5">
    <location>
        <begin position="50"/>
        <end position="68"/>
    </location>
</feature>
<protein>
    <recommendedName>
        <fullName evidence="6">O-antigen ligase-related domain-containing protein</fullName>
    </recommendedName>
</protein>
<feature type="transmembrane region" description="Helical" evidence="5">
    <location>
        <begin position="380"/>
        <end position="407"/>
    </location>
</feature>
<feature type="transmembrane region" description="Helical" evidence="5">
    <location>
        <begin position="21"/>
        <end position="44"/>
    </location>
</feature>
<dbReference type="SUPFAM" id="SSF48452">
    <property type="entry name" value="TPR-like"/>
    <property type="match status" value="1"/>
</dbReference>
<keyword evidence="4 5" id="KW-0472">Membrane</keyword>
<proteinExistence type="predicted"/>
<comment type="subcellular location">
    <subcellularLocation>
        <location evidence="1">Membrane</location>
        <topology evidence="1">Multi-pass membrane protein</topology>
    </subcellularLocation>
</comment>
<feature type="domain" description="O-antigen ligase-related" evidence="6">
    <location>
        <begin position="207"/>
        <end position="357"/>
    </location>
</feature>
<feature type="transmembrane region" description="Helical" evidence="5">
    <location>
        <begin position="419"/>
        <end position="445"/>
    </location>
</feature>
<dbReference type="PANTHER" id="PTHR37422:SF13">
    <property type="entry name" value="LIPOPOLYSACCHARIDE BIOSYNTHESIS PROTEIN PA4999-RELATED"/>
    <property type="match status" value="1"/>
</dbReference>
<evidence type="ECO:0000259" key="6">
    <source>
        <dbReference type="Pfam" id="PF04932"/>
    </source>
</evidence>
<evidence type="ECO:0000313" key="7">
    <source>
        <dbReference type="EMBL" id="RHH79793.1"/>
    </source>
</evidence>
<sequence length="610" mass="67739">MEIKYTGMELKLHRHGIRTALASVFGAMLIATPLVGDSALANGIVMGKVFWFHLSMALMAIGTVVTAWPGGRKSIPFALPDGLLLLFAGITLATYDWQLDPEPEKLLFGGQLVVLWFLLRYFLTEAPCLKFFFLFVLMLTGLVEAVWGMQQLHGYAYSNHSLFRLAGSFFNPGPYCGYLAVILSVCLWTALRFQKGMHYFGWVCAGAILIVLPAGMSRSAWIAAVVACGWVYWTERIGWEKTKAVYRRYKNATIPFVAIVAILAGCAIAGGYGMKRDSADGRLLMWKVTGKAILGQPLAGTGLGGFPAAYAEAQGEYFATGNATDREKRVAGCPEYAFNEYLQIGLEQGIGGLIVFVAWLGSMAYYGIRNRQQGAAGGVLALAVFAVSSYPLQLPSFWVALVFLGAICVTEDETRTRSSALSVSSACLITIIILLSLASVCLFILQKGQYEVYKQWGRLQMIYNNKAYESVAEDYHGLHDKLKHKPEFLFEEAQCLSKTGQHAEAIRVLERAKRLSGDPMIRYMIAKNRQVLGDYREAEEELLQAIGILPERLYPYYLLAKLYAEPEFYQADKLRAAARAVLSKEPKVETTAIWEMREEVKKIIDKGDFD</sequence>
<feature type="transmembrane region" description="Helical" evidence="5">
    <location>
        <begin position="197"/>
        <end position="214"/>
    </location>
</feature>
<dbReference type="RefSeq" id="WP_122290901.1">
    <property type="nucleotide sequence ID" value="NZ_QRKC01000001.1"/>
</dbReference>
<name>A0A414Y0X8_9BACT</name>
<reference evidence="7 8" key="1">
    <citation type="submission" date="2018-08" db="EMBL/GenBank/DDBJ databases">
        <title>A genome reference for cultivated species of the human gut microbiota.</title>
        <authorList>
            <person name="Zou Y."/>
            <person name="Xue W."/>
            <person name="Luo G."/>
        </authorList>
    </citation>
    <scope>NUCLEOTIDE SEQUENCE [LARGE SCALE GENOMIC DNA]</scope>
    <source>
        <strain evidence="7 8">AM16-50</strain>
    </source>
</reference>
<keyword evidence="3 5" id="KW-1133">Transmembrane helix</keyword>
<feature type="transmembrane region" description="Helical" evidence="5">
    <location>
        <begin position="75"/>
        <end position="94"/>
    </location>
</feature>